<organism evidence="1 2">
    <name type="scientific">Borreliella burgdorferi (strain ZS7)</name>
    <name type="common">Borrelia burgdorferi</name>
    <dbReference type="NCBI Taxonomy" id="445985"/>
    <lineage>
        <taxon>Bacteria</taxon>
        <taxon>Pseudomonadati</taxon>
        <taxon>Spirochaetota</taxon>
        <taxon>Spirochaetia</taxon>
        <taxon>Spirochaetales</taxon>
        <taxon>Borreliaceae</taxon>
        <taxon>Borreliella</taxon>
    </lineage>
</organism>
<protein>
    <submittedName>
        <fullName evidence="1">Uncharacterized protein</fullName>
    </submittedName>
</protein>
<geneLocation type="plasmid" evidence="1 2">
    <name>ZS7_lp17</name>
</geneLocation>
<accession>A0A0H3C1R8</accession>
<dbReference type="KEGG" id="bbz:BbuZS7_C11"/>
<evidence type="ECO:0000313" key="1">
    <source>
        <dbReference type="EMBL" id="ACK74414.1"/>
    </source>
</evidence>
<name>A0A0H3C1R8_BORBZ</name>
<evidence type="ECO:0000313" key="2">
    <source>
        <dbReference type="Proteomes" id="UP000006901"/>
    </source>
</evidence>
<dbReference type="HOGENOM" id="CLU_2191923_0_0_12"/>
<proteinExistence type="predicted"/>
<keyword evidence="1" id="KW-0614">Plasmid</keyword>
<gene>
    <name evidence="1" type="ordered locus">BbuZS7_C11</name>
</gene>
<dbReference type="RefSeq" id="WP_010257662.1">
    <property type="nucleotide sequence ID" value="NC_011782.1"/>
</dbReference>
<sequence>MLSINGVRLYSLKEFQNILEDSYNLSISKNTISKKSKILKCAIHVDNRPYLLEDFCTYFLMDFRRPKPITNSMKETIQLRIEQAKKIMSRKATKHEIQIASKKMGHIL</sequence>
<dbReference type="Proteomes" id="UP000006901">
    <property type="component" value="Plasmid ZS7_lp17"/>
</dbReference>
<dbReference type="AlphaFoldDB" id="A0A0H3C1R8"/>
<dbReference type="GeneID" id="56568380"/>
<dbReference type="EMBL" id="CP001204">
    <property type="protein sequence ID" value="ACK74414.1"/>
    <property type="molecule type" value="Genomic_DNA"/>
</dbReference>
<reference evidence="1 2" key="1">
    <citation type="journal article" date="2011" name="J. Bacteriol.">
        <title>Whole-genome sequences of thirteen isolates of Borrelia burgdorferi.</title>
        <authorList>
            <person name="Schutzer S.E."/>
            <person name="Fraser-Liggett C.M."/>
            <person name="Casjens S.R."/>
            <person name="Qiu W.G."/>
            <person name="Dunn J.J."/>
            <person name="Mongodin E.F."/>
            <person name="Luft B.J."/>
        </authorList>
    </citation>
    <scope>NUCLEOTIDE SEQUENCE [LARGE SCALE GENOMIC DNA]</scope>
    <source>
        <strain evidence="1 2">ZS7</strain>
        <plasmid evidence="1 2">ZS7_lp17</plasmid>
    </source>
</reference>